<dbReference type="PANTHER" id="PTHR18921">
    <property type="entry name" value="MYOSIN HEAVY CHAIN - RELATED"/>
    <property type="match status" value="1"/>
</dbReference>
<dbReference type="PANTHER" id="PTHR18921:SF2">
    <property type="entry name" value="THYROID RECEPTOR-INTERACTING PROTEIN 11"/>
    <property type="match status" value="1"/>
</dbReference>
<sequence>MSDSGAAIPNGNDQAGPSNTNSSNSVPSSPKSPLNGTHHEIDEDEISSDPAVRISQLEQELKTTRQENEKLSGQYRGLLGKLTAMRNTLGDKLKEDAEELDRRENTINNLSNENNSLQELINNLKNELKNSSEESFDLSNKLNKLRSQSDNSSSDVLNLTKEMRELRGEIERIRIEKEELEIELGNERSKKDLLENDFFKIERRLEDQQLNFEKIQFDFEDEKQRSINLQEVLSEFQIAKDSELRQATSELETQLRLAATSLSEYKLRCANAETKLSEVSSNAGKVGSLEREIREKNILIGKLRHDAVVNNEHLTEALRRLRKNSSDNNVDRRLVTNILLSFLTTSRGDTKRFEMLSLLSTILSWDDNEREKAGLQRKGGTSLNVESKGRRGSGKEKERTAEEEAAMNESFSNLFVEFLLKEASQGQTRSSVSSPTPTDSTISNQHQHQHPQRTFSQTSINSPSPFSPPSGSTTFSPPPIMNQSLSGTTTPYNRPRGLSNSSYTSERPYFGTSGRRISGGLRDVLNHNQNQNQNHNQNQAGQGYQ</sequence>
<feature type="region of interest" description="Disordered" evidence="5">
    <location>
        <begin position="373"/>
        <end position="406"/>
    </location>
</feature>
<dbReference type="EMBL" id="KI894009">
    <property type="protein sequence ID" value="OCF50663.1"/>
    <property type="molecule type" value="Genomic_DNA"/>
</dbReference>
<feature type="compositionally biased region" description="Basic and acidic residues" evidence="5">
    <location>
        <begin position="387"/>
        <end position="402"/>
    </location>
</feature>
<feature type="region of interest" description="Disordered" evidence="5">
    <location>
        <begin position="1"/>
        <end position="50"/>
    </location>
</feature>
<dbReference type="STRING" id="1296096.A0A1B9I563"/>
<feature type="compositionally biased region" description="Low complexity" evidence="5">
    <location>
        <begin position="526"/>
        <end position="539"/>
    </location>
</feature>
<evidence type="ECO:0000256" key="4">
    <source>
        <dbReference type="SAM" id="Coils"/>
    </source>
</evidence>
<dbReference type="GO" id="GO:0006888">
    <property type="term" value="P:endoplasmic reticulum to Golgi vesicle-mediated transport"/>
    <property type="evidence" value="ECO:0007669"/>
    <property type="project" value="TreeGrafter"/>
</dbReference>
<dbReference type="InterPro" id="IPR000237">
    <property type="entry name" value="GRIP_dom"/>
</dbReference>
<reference evidence="8" key="4">
    <citation type="submission" date="2024-02" db="EMBL/GenBank/DDBJ databases">
        <title>Comparative genomics of Cryptococcus and Kwoniella reveals pathogenesis evolution and contrasting modes of karyotype evolution via chromosome fusion or intercentromeric recombination.</title>
        <authorList>
            <person name="Coelho M.A."/>
            <person name="David-Palma M."/>
            <person name="Shea T."/>
            <person name="Bowers K."/>
            <person name="McGinley-Smith S."/>
            <person name="Mohammad A.W."/>
            <person name="Gnirke A."/>
            <person name="Yurkov A.M."/>
            <person name="Nowrousian M."/>
            <person name="Sun S."/>
            <person name="Cuomo C.A."/>
            <person name="Heitman J."/>
        </authorList>
    </citation>
    <scope>NUCLEOTIDE SEQUENCE</scope>
    <source>
        <strain evidence="8">CBS 10737</strain>
    </source>
</reference>
<feature type="region of interest" description="Disordered" evidence="5">
    <location>
        <begin position="426"/>
        <end position="520"/>
    </location>
</feature>
<dbReference type="GO" id="GO:0005794">
    <property type="term" value="C:Golgi apparatus"/>
    <property type="evidence" value="ECO:0007669"/>
    <property type="project" value="UniProtKB-SubCell"/>
</dbReference>
<keyword evidence="9" id="KW-1185">Reference proteome</keyword>
<dbReference type="OrthoDB" id="425925at2759"/>
<organism evidence="7">
    <name type="scientific">Kwoniella pini CBS 10737</name>
    <dbReference type="NCBI Taxonomy" id="1296096"/>
    <lineage>
        <taxon>Eukaryota</taxon>
        <taxon>Fungi</taxon>
        <taxon>Dikarya</taxon>
        <taxon>Basidiomycota</taxon>
        <taxon>Agaricomycotina</taxon>
        <taxon>Tremellomycetes</taxon>
        <taxon>Tremellales</taxon>
        <taxon>Cryptococcaceae</taxon>
        <taxon>Kwoniella</taxon>
    </lineage>
</organism>
<dbReference type="PROSITE" id="PS50913">
    <property type="entry name" value="GRIP"/>
    <property type="match status" value="1"/>
</dbReference>
<reference evidence="7" key="1">
    <citation type="submission" date="2013-07" db="EMBL/GenBank/DDBJ databases">
        <title>The Genome Sequence of Cryptococcus pinus CBS10737.</title>
        <authorList>
            <consortium name="The Broad Institute Genome Sequencing Platform"/>
            <person name="Cuomo C."/>
            <person name="Litvintseva A."/>
            <person name="Chen Y."/>
            <person name="Heitman J."/>
            <person name="Sun S."/>
            <person name="Springer D."/>
            <person name="Dromer F."/>
            <person name="Young S.K."/>
            <person name="Zeng Q."/>
            <person name="Gargeya S."/>
            <person name="Fitzgerald M."/>
            <person name="Abouelleil A."/>
            <person name="Alvarado L."/>
            <person name="Berlin A.M."/>
            <person name="Chapman S.B."/>
            <person name="Dewar J."/>
            <person name="Goldberg J."/>
            <person name="Griggs A."/>
            <person name="Gujja S."/>
            <person name="Hansen M."/>
            <person name="Howarth C."/>
            <person name="Imamovic A."/>
            <person name="Larimer J."/>
            <person name="McCowan C."/>
            <person name="Murphy C."/>
            <person name="Pearson M."/>
            <person name="Priest M."/>
            <person name="Roberts A."/>
            <person name="Saif S."/>
            <person name="Shea T."/>
            <person name="Sykes S."/>
            <person name="Wortman J."/>
            <person name="Nusbaum C."/>
            <person name="Birren B."/>
        </authorList>
    </citation>
    <scope>NUCLEOTIDE SEQUENCE [LARGE SCALE GENOMIC DNA]</scope>
    <source>
        <strain evidence="7">CBS 10737</strain>
    </source>
</reference>
<keyword evidence="2" id="KW-0333">Golgi apparatus</keyword>
<evidence type="ECO:0000313" key="8">
    <source>
        <dbReference type="EMBL" id="WWC68443.1"/>
    </source>
</evidence>
<evidence type="ECO:0000313" key="9">
    <source>
        <dbReference type="Proteomes" id="UP000094020"/>
    </source>
</evidence>
<dbReference type="GO" id="GO:0031267">
    <property type="term" value="F:small GTPase binding"/>
    <property type="evidence" value="ECO:0007669"/>
    <property type="project" value="TreeGrafter"/>
</dbReference>
<reference evidence="7" key="3">
    <citation type="submission" date="2016-07" db="EMBL/GenBank/DDBJ databases">
        <title>Evolution of pathogenesis and genome organization in the Tremellales.</title>
        <authorList>
            <person name="Cuomo C."/>
            <person name="Litvintseva A."/>
            <person name="Heitman J."/>
            <person name="Chen Y."/>
            <person name="Sun S."/>
            <person name="Springer D."/>
            <person name="Dromer F."/>
            <person name="Young S."/>
            <person name="Zeng Q."/>
            <person name="Chapman S."/>
            <person name="Gujja S."/>
            <person name="Saif S."/>
            <person name="Birren B."/>
        </authorList>
    </citation>
    <scope>NUCLEOTIDE SEQUENCE</scope>
    <source>
        <strain evidence="7">CBS 10737</strain>
    </source>
</reference>
<protein>
    <recommendedName>
        <fullName evidence="6">GRIP domain-containing protein</fullName>
    </recommendedName>
</protein>
<feature type="region of interest" description="Disordered" evidence="5">
    <location>
        <begin position="526"/>
        <end position="545"/>
    </location>
</feature>
<evidence type="ECO:0000256" key="1">
    <source>
        <dbReference type="ARBA" id="ARBA00004555"/>
    </source>
</evidence>
<keyword evidence="3 4" id="KW-0175">Coiled coil</keyword>
<feature type="compositionally biased region" description="Polar residues" evidence="5">
    <location>
        <begin position="481"/>
        <end position="505"/>
    </location>
</feature>
<name>A0A1B9I563_9TREE</name>
<dbReference type="InterPro" id="IPR019459">
    <property type="entry name" value="GRAB"/>
</dbReference>
<feature type="compositionally biased region" description="Polar residues" evidence="5">
    <location>
        <begin position="452"/>
        <end position="461"/>
    </location>
</feature>
<feature type="domain" description="GRIP" evidence="6">
    <location>
        <begin position="325"/>
        <end position="376"/>
    </location>
</feature>
<feature type="coiled-coil region" evidence="4">
    <location>
        <begin position="54"/>
        <end position="197"/>
    </location>
</feature>
<dbReference type="GO" id="GO:0007030">
    <property type="term" value="P:Golgi organization"/>
    <property type="evidence" value="ECO:0007669"/>
    <property type="project" value="TreeGrafter"/>
</dbReference>
<evidence type="ECO:0000256" key="3">
    <source>
        <dbReference type="ARBA" id="ARBA00023054"/>
    </source>
</evidence>
<accession>A0A1B9I563</accession>
<dbReference type="GeneID" id="30171087"/>
<dbReference type="AlphaFoldDB" id="A0A1B9I563"/>
<comment type="subcellular location">
    <subcellularLocation>
        <location evidence="1">Golgi apparatus</location>
    </subcellularLocation>
</comment>
<feature type="compositionally biased region" description="Low complexity" evidence="5">
    <location>
        <begin position="428"/>
        <end position="443"/>
    </location>
</feature>
<dbReference type="Pfam" id="PF10375">
    <property type="entry name" value="GRAB"/>
    <property type="match status" value="1"/>
</dbReference>
<evidence type="ECO:0000256" key="5">
    <source>
        <dbReference type="SAM" id="MobiDB-lite"/>
    </source>
</evidence>
<proteinExistence type="predicted"/>
<evidence type="ECO:0000313" key="7">
    <source>
        <dbReference type="EMBL" id="OCF50663.1"/>
    </source>
</evidence>
<dbReference type="Proteomes" id="UP000094020">
    <property type="component" value="Chromosome 3"/>
</dbReference>
<dbReference type="RefSeq" id="XP_019011882.1">
    <property type="nucleotide sequence ID" value="XM_019154479.1"/>
</dbReference>
<evidence type="ECO:0000259" key="6">
    <source>
        <dbReference type="PROSITE" id="PS50913"/>
    </source>
</evidence>
<feature type="compositionally biased region" description="Low complexity" evidence="5">
    <location>
        <begin position="17"/>
        <end position="35"/>
    </location>
</feature>
<dbReference type="KEGG" id="kpin:30171087"/>
<gene>
    <name evidence="7" type="ORF">I206_02718</name>
    <name evidence="8" type="ORF">I206_102371</name>
</gene>
<dbReference type="EMBL" id="CP144521">
    <property type="protein sequence ID" value="WWC68443.1"/>
    <property type="molecule type" value="Genomic_DNA"/>
</dbReference>
<evidence type="ECO:0000256" key="2">
    <source>
        <dbReference type="ARBA" id="ARBA00023034"/>
    </source>
</evidence>
<reference evidence="8" key="2">
    <citation type="submission" date="2013-07" db="EMBL/GenBank/DDBJ databases">
        <authorList>
            <consortium name="The Broad Institute Genome Sequencing Platform"/>
            <person name="Cuomo C."/>
            <person name="Litvintseva A."/>
            <person name="Chen Y."/>
            <person name="Heitman J."/>
            <person name="Sun S."/>
            <person name="Springer D."/>
            <person name="Dromer F."/>
            <person name="Young S.K."/>
            <person name="Zeng Q."/>
            <person name="Gargeya S."/>
            <person name="Fitzgerald M."/>
            <person name="Abouelleil A."/>
            <person name="Alvarado L."/>
            <person name="Berlin A.M."/>
            <person name="Chapman S.B."/>
            <person name="Dewar J."/>
            <person name="Goldberg J."/>
            <person name="Griggs A."/>
            <person name="Gujja S."/>
            <person name="Hansen M."/>
            <person name="Howarth C."/>
            <person name="Imamovic A."/>
            <person name="Larimer J."/>
            <person name="McCowan C."/>
            <person name="Murphy C."/>
            <person name="Pearson M."/>
            <person name="Priest M."/>
            <person name="Roberts A."/>
            <person name="Saif S."/>
            <person name="Shea T."/>
            <person name="Sykes S."/>
            <person name="Wortman J."/>
            <person name="Nusbaum C."/>
            <person name="Birren B."/>
        </authorList>
    </citation>
    <scope>NUCLEOTIDE SEQUENCE</scope>
    <source>
        <strain evidence="8">CBS 10737</strain>
    </source>
</reference>